<organism evidence="2 3">
    <name type="scientific">Methanogenium organophilum</name>
    <dbReference type="NCBI Taxonomy" id="2199"/>
    <lineage>
        <taxon>Archaea</taxon>
        <taxon>Methanobacteriati</taxon>
        <taxon>Methanobacteriota</taxon>
        <taxon>Stenosarchaea group</taxon>
        <taxon>Methanomicrobia</taxon>
        <taxon>Methanomicrobiales</taxon>
        <taxon>Methanomicrobiaceae</taxon>
        <taxon>Methanogenium</taxon>
    </lineage>
</organism>
<dbReference type="Pfam" id="PF07895">
    <property type="entry name" value="DUF1673"/>
    <property type="match status" value="1"/>
</dbReference>
<reference evidence="2" key="1">
    <citation type="submission" date="2022-11" db="EMBL/GenBank/DDBJ databases">
        <title>Complete genome sequence of Methanogenium organophilum DSM 3596.</title>
        <authorList>
            <person name="Chen S.-C."/>
            <person name="Lai S.-J."/>
            <person name="You Y.-T."/>
        </authorList>
    </citation>
    <scope>NUCLEOTIDE SEQUENCE</scope>
    <source>
        <strain evidence="2">DSM 3596</strain>
    </source>
</reference>
<evidence type="ECO:0000313" key="2">
    <source>
        <dbReference type="EMBL" id="WAI00216.1"/>
    </source>
</evidence>
<dbReference type="RefSeq" id="WP_268185389.1">
    <property type="nucleotide sequence ID" value="NZ_CP113361.1"/>
</dbReference>
<feature type="transmembrane region" description="Helical" evidence="1">
    <location>
        <begin position="57"/>
        <end position="76"/>
    </location>
</feature>
<dbReference type="Proteomes" id="UP001163096">
    <property type="component" value="Chromosome"/>
</dbReference>
<proteinExistence type="predicted"/>
<gene>
    <name evidence="2" type="ORF">OU421_07165</name>
</gene>
<dbReference type="GeneID" id="76834869"/>
<keyword evidence="1" id="KW-1133">Transmembrane helix</keyword>
<feature type="transmembrane region" description="Helical" evidence="1">
    <location>
        <begin position="82"/>
        <end position="101"/>
    </location>
</feature>
<feature type="transmembrane region" description="Helical" evidence="1">
    <location>
        <begin position="151"/>
        <end position="173"/>
    </location>
</feature>
<keyword evidence="1" id="KW-0472">Membrane</keyword>
<accession>A0A9X9S277</accession>
<dbReference type="InterPro" id="IPR012874">
    <property type="entry name" value="DUF1673_METspp"/>
</dbReference>
<sequence length="199" mass="21806">MSCEDTQQECMGWCPCERQMAGKMLKKSFIGIGDAAGGGNRKVLAEWCWWNRYHNQLLVAALLASAVAMILVSLMGSPPGSVWTALAIAAGATIGLSVSHSKRYGEIAAGKWRRGEVPAKKRLFWSMVLLALIVISLICLGWFIHEGMFDTLGMVAVGAALIYWASLAITVHWERRHRTVLIKEWGSWDAVNLATADDG</sequence>
<keyword evidence="1" id="KW-0812">Transmembrane</keyword>
<feature type="transmembrane region" description="Helical" evidence="1">
    <location>
        <begin position="122"/>
        <end position="145"/>
    </location>
</feature>
<dbReference type="KEGG" id="mou:OU421_07165"/>
<evidence type="ECO:0000313" key="3">
    <source>
        <dbReference type="Proteomes" id="UP001163096"/>
    </source>
</evidence>
<keyword evidence="3" id="KW-1185">Reference proteome</keyword>
<evidence type="ECO:0000256" key="1">
    <source>
        <dbReference type="SAM" id="Phobius"/>
    </source>
</evidence>
<name>A0A9X9S277_METOG</name>
<protein>
    <submittedName>
        <fullName evidence="2">DUF1673 family protein</fullName>
    </submittedName>
</protein>
<dbReference type="AlphaFoldDB" id="A0A9X9S277"/>
<dbReference type="EMBL" id="CP113361">
    <property type="protein sequence ID" value="WAI00216.1"/>
    <property type="molecule type" value="Genomic_DNA"/>
</dbReference>